<dbReference type="RefSeq" id="WP_012777882.1">
    <property type="nucleotide sequence ID" value="NC_012982.1"/>
</dbReference>
<dbReference type="OrthoDB" id="9806457at2"/>
<dbReference type="Proteomes" id="UP000002745">
    <property type="component" value="Chromosome"/>
</dbReference>
<dbReference type="PROSITE" id="PS51787">
    <property type="entry name" value="LON_N"/>
    <property type="match status" value="1"/>
</dbReference>
<dbReference type="PANTHER" id="PTHR46732:SF8">
    <property type="entry name" value="ATP-DEPENDENT PROTEASE LA (LON) DOMAIN PROTEIN"/>
    <property type="match status" value="1"/>
</dbReference>
<evidence type="ECO:0000259" key="1">
    <source>
        <dbReference type="PROSITE" id="PS51787"/>
    </source>
</evidence>
<dbReference type="PANTHER" id="PTHR46732">
    <property type="entry name" value="ATP-DEPENDENT PROTEASE LA (LON) DOMAIN PROTEIN"/>
    <property type="match status" value="1"/>
</dbReference>
<dbReference type="AlphaFoldDB" id="C6XKC6"/>
<gene>
    <name evidence="2" type="ordered locus">Hbal_0022</name>
</gene>
<evidence type="ECO:0000313" key="3">
    <source>
        <dbReference type="Proteomes" id="UP000002745"/>
    </source>
</evidence>
<dbReference type="Pfam" id="PF02190">
    <property type="entry name" value="LON_substr_bdg"/>
    <property type="match status" value="1"/>
</dbReference>
<dbReference type="EMBL" id="CP001678">
    <property type="protein sequence ID" value="ACT57724.1"/>
    <property type="molecule type" value="Genomic_DNA"/>
</dbReference>
<accession>C6XKC6</accession>
<protein>
    <submittedName>
        <fullName evidence="2">Peptidase S16 lon domain protein</fullName>
    </submittedName>
</protein>
<dbReference type="SMART" id="SM00464">
    <property type="entry name" value="LON"/>
    <property type="match status" value="1"/>
</dbReference>
<dbReference type="InterPro" id="IPR046336">
    <property type="entry name" value="Lon_prtase_N_sf"/>
</dbReference>
<dbReference type="STRING" id="582402.Hbal_0022"/>
<evidence type="ECO:0000313" key="2">
    <source>
        <dbReference type="EMBL" id="ACT57724.1"/>
    </source>
</evidence>
<organism evidence="2 3">
    <name type="scientific">Hirschia baltica (strain ATCC 49814 / DSM 5838 / IFAM 1418)</name>
    <dbReference type="NCBI Taxonomy" id="582402"/>
    <lineage>
        <taxon>Bacteria</taxon>
        <taxon>Pseudomonadati</taxon>
        <taxon>Pseudomonadota</taxon>
        <taxon>Alphaproteobacteria</taxon>
        <taxon>Hyphomonadales</taxon>
        <taxon>Hyphomonadaceae</taxon>
        <taxon>Hirschia</taxon>
    </lineage>
</organism>
<name>C6XKC6_HIRBI</name>
<dbReference type="InterPro" id="IPR003111">
    <property type="entry name" value="Lon_prtase_N"/>
</dbReference>
<sequence>MSPPIFRIAEDLPKVIPIFPLESAIVFPRGNLPLNVFEPRYLNMVDDAMYSNRVIGMIQPFLPDGPGEKPLIENPPLLKIGCLGRINSYSETDDGRYMINLRGMCRFQIVEEQEMTRPYRTATVSYENFLGDMKPVSTKEPDISRENLISALKTYLAANAIKTDWDAVTDAPMETLINALASGCPFSTIEKQMLLEFPTLQERGEALISLLHMDASGNGGLLQ</sequence>
<dbReference type="Gene3D" id="2.30.130.40">
    <property type="entry name" value="LON domain-like"/>
    <property type="match status" value="1"/>
</dbReference>
<dbReference type="HOGENOM" id="CLU_048359_2_1_5"/>
<dbReference type="KEGG" id="hba:Hbal_0022"/>
<reference evidence="3" key="1">
    <citation type="journal article" date="2011" name="J. Bacteriol.">
        <title>Genome sequences of eight morphologically diverse alphaproteobacteria.</title>
        <authorList>
            <consortium name="US DOE Joint Genome Institute"/>
            <person name="Brown P.J."/>
            <person name="Kysela D.T."/>
            <person name="Buechlein A."/>
            <person name="Hemmerich C."/>
            <person name="Brun Y.V."/>
        </authorList>
    </citation>
    <scope>NUCLEOTIDE SEQUENCE [LARGE SCALE GENOMIC DNA]</scope>
    <source>
        <strain evidence="3">ATCC 49814 / DSM 5838 / IFAM 1418</strain>
    </source>
</reference>
<keyword evidence="3" id="KW-1185">Reference proteome</keyword>
<dbReference type="eggNOG" id="COG2802">
    <property type="taxonomic scope" value="Bacteria"/>
</dbReference>
<dbReference type="InterPro" id="IPR015947">
    <property type="entry name" value="PUA-like_sf"/>
</dbReference>
<feature type="domain" description="Lon N-terminal" evidence="1">
    <location>
        <begin position="16"/>
        <end position="215"/>
    </location>
</feature>
<proteinExistence type="predicted"/>
<dbReference type="SUPFAM" id="SSF88697">
    <property type="entry name" value="PUA domain-like"/>
    <property type="match status" value="1"/>
</dbReference>